<evidence type="ECO:0000313" key="3">
    <source>
        <dbReference type="EMBL" id="TDT34108.1"/>
    </source>
</evidence>
<dbReference type="Gene3D" id="3.40.630.190">
    <property type="entry name" value="LCP protein"/>
    <property type="match status" value="1"/>
</dbReference>
<dbReference type="PANTHER" id="PTHR33392">
    <property type="entry name" value="POLYISOPRENYL-TEICHOIC ACID--PEPTIDOGLYCAN TEICHOIC ACID TRANSFERASE TAGU"/>
    <property type="match status" value="1"/>
</dbReference>
<dbReference type="PANTHER" id="PTHR33392:SF6">
    <property type="entry name" value="POLYISOPRENYL-TEICHOIC ACID--PEPTIDOGLYCAN TEICHOIC ACID TRANSFERASE TAGU"/>
    <property type="match status" value="1"/>
</dbReference>
<keyword evidence="4" id="KW-1185">Reference proteome</keyword>
<gene>
    <name evidence="3" type="ORF">CLV29_1761</name>
</gene>
<evidence type="ECO:0000313" key="4">
    <source>
        <dbReference type="Proteomes" id="UP000295371"/>
    </source>
</evidence>
<feature type="domain" description="Cell envelope-related transcriptional attenuator" evidence="2">
    <location>
        <begin position="69"/>
        <end position="211"/>
    </location>
</feature>
<dbReference type="InterPro" id="IPR050922">
    <property type="entry name" value="LytR/CpsA/Psr_CW_biosynth"/>
</dbReference>
<comment type="similarity">
    <text evidence="1">Belongs to the LytR/CpsA/Psr (LCP) family.</text>
</comment>
<dbReference type="EMBL" id="SOAW01000001">
    <property type="protein sequence ID" value="TDT34108.1"/>
    <property type="molecule type" value="Genomic_DNA"/>
</dbReference>
<comment type="caution">
    <text evidence="3">The sequence shown here is derived from an EMBL/GenBank/DDBJ whole genome shotgun (WGS) entry which is preliminary data.</text>
</comment>
<dbReference type="RefSeq" id="WP_133754529.1">
    <property type="nucleotide sequence ID" value="NZ_SOAW01000001.1"/>
</dbReference>
<accession>A0A4V3ENL2</accession>
<dbReference type="NCBIfam" id="TIGR00350">
    <property type="entry name" value="lytR_cpsA_psr"/>
    <property type="match status" value="1"/>
</dbReference>
<dbReference type="OrthoDB" id="9782542at2"/>
<dbReference type="AlphaFoldDB" id="A0A4V3ENL2"/>
<evidence type="ECO:0000259" key="2">
    <source>
        <dbReference type="Pfam" id="PF03816"/>
    </source>
</evidence>
<protein>
    <submittedName>
        <fullName evidence="3">LCP family protein required for cell wall assembly</fullName>
    </submittedName>
</protein>
<organism evidence="3 4">
    <name type="scientific">Naumannella halotolerans</name>
    <dbReference type="NCBI Taxonomy" id="993414"/>
    <lineage>
        <taxon>Bacteria</taxon>
        <taxon>Bacillati</taxon>
        <taxon>Actinomycetota</taxon>
        <taxon>Actinomycetes</taxon>
        <taxon>Propionibacteriales</taxon>
        <taxon>Propionibacteriaceae</taxon>
        <taxon>Naumannella</taxon>
    </lineage>
</organism>
<name>A0A4V3ENL2_9ACTN</name>
<proteinExistence type="inferred from homology"/>
<dbReference type="Proteomes" id="UP000295371">
    <property type="component" value="Unassembled WGS sequence"/>
</dbReference>
<reference evidence="3 4" key="1">
    <citation type="submission" date="2019-03" db="EMBL/GenBank/DDBJ databases">
        <title>Genomic Encyclopedia of Archaeal and Bacterial Type Strains, Phase II (KMG-II): from individual species to whole genera.</title>
        <authorList>
            <person name="Goeker M."/>
        </authorList>
    </citation>
    <scope>NUCLEOTIDE SEQUENCE [LARGE SCALE GENOMIC DNA]</scope>
    <source>
        <strain evidence="3 4">DSM 24323</strain>
    </source>
</reference>
<dbReference type="Pfam" id="PF03816">
    <property type="entry name" value="LytR_cpsA_psr"/>
    <property type="match status" value="1"/>
</dbReference>
<dbReference type="InterPro" id="IPR004474">
    <property type="entry name" value="LytR_CpsA_psr"/>
</dbReference>
<sequence length="307" mass="32702">MLLVAWLAFLIGTPLYAWTQTIRIEAMPDGERPADQPGTLWVLIGSDSRDDLSEEEKAELSTGDSEGQRTDTIMLLYRPTFGDPALISVPRDSWVEIPGHGNNKINAAFAIGGAPLLVETIEHNTGLRVDHFGEIGFSGFAGMVDAVGGIEICPEDAIEDPKAGLDIEAGCQEADGATALGYVRTRYEDPTGDLGRTARQREVLGKIARKVVSPLTLINPLRWWGVNMAAAGSFGVDEDAGPFGIGLLGAALLGTTGDGLTLIVPISDPDYRTSGGASAVLWDDEQAQVMFEAIADGDTAELEQFKE</sequence>
<evidence type="ECO:0000256" key="1">
    <source>
        <dbReference type="ARBA" id="ARBA00006068"/>
    </source>
</evidence>